<evidence type="ECO:0000313" key="1">
    <source>
        <dbReference type="EMBL" id="AUX48741.1"/>
    </source>
</evidence>
<sequence length="289" mass="31353">MLYLRHACEHPSTRQRFVQEELRSAALHLLFLHCDGGTKDEQLEHIPPGIAPRMDLVLVARGRAAVRTPGGAVELREGEGWLSPRLYAAPARSLTAGTSLLHLVWRPGGPAGDGLPTGGLVRVPPSAWSTLRPGPLGDREGAVRFGERLAAQLRSQGIPLAPDAFEAAGASIEPADATFAQALQQVLFPLRARPMAVDLARVLGCSERHALRHASRYFGRYHLSVCTWREYVRGMRLGLGVFFMSHKRSRTDQASALLGFASPVAFCHALKEAGLPSPGAVRDTLQLML</sequence>
<gene>
    <name evidence="1" type="ORF">SOCE26_102820</name>
</gene>
<proteinExistence type="predicted"/>
<name>A0A2L0FB36_SORCE</name>
<dbReference type="Proteomes" id="UP000238348">
    <property type="component" value="Chromosome"/>
</dbReference>
<dbReference type="OrthoDB" id="9837327at2"/>
<organism evidence="1 2">
    <name type="scientific">Sorangium cellulosum</name>
    <name type="common">Polyangium cellulosum</name>
    <dbReference type="NCBI Taxonomy" id="56"/>
    <lineage>
        <taxon>Bacteria</taxon>
        <taxon>Pseudomonadati</taxon>
        <taxon>Myxococcota</taxon>
        <taxon>Polyangia</taxon>
        <taxon>Polyangiales</taxon>
        <taxon>Polyangiaceae</taxon>
        <taxon>Sorangium</taxon>
    </lineage>
</organism>
<evidence type="ECO:0000313" key="2">
    <source>
        <dbReference type="Proteomes" id="UP000238348"/>
    </source>
</evidence>
<dbReference type="AlphaFoldDB" id="A0A2L0FB36"/>
<dbReference type="EMBL" id="CP012673">
    <property type="protein sequence ID" value="AUX48741.1"/>
    <property type="molecule type" value="Genomic_DNA"/>
</dbReference>
<reference evidence="1 2" key="1">
    <citation type="submission" date="2015-09" db="EMBL/GenBank/DDBJ databases">
        <title>Sorangium comparison.</title>
        <authorList>
            <person name="Zaburannyi N."/>
            <person name="Bunk B."/>
            <person name="Overmann J."/>
            <person name="Mueller R."/>
        </authorList>
    </citation>
    <scope>NUCLEOTIDE SEQUENCE [LARGE SCALE GENOMIC DNA]</scope>
    <source>
        <strain evidence="1 2">So ce26</strain>
    </source>
</reference>
<protein>
    <submittedName>
        <fullName evidence="1">Uncharacterized protein</fullName>
    </submittedName>
</protein>
<dbReference type="Gene3D" id="1.10.10.60">
    <property type="entry name" value="Homeodomain-like"/>
    <property type="match status" value="1"/>
</dbReference>
<accession>A0A2L0FB36</accession>
<dbReference type="RefSeq" id="WP_104986556.1">
    <property type="nucleotide sequence ID" value="NZ_CP012673.1"/>
</dbReference>